<dbReference type="InterPro" id="IPR001036">
    <property type="entry name" value="Acrflvin-R"/>
</dbReference>
<name>F9S6M6_9VIBR</name>
<accession>F9S6M6</accession>
<comment type="caution">
    <text evidence="2">The sequence shown here is derived from an EMBL/GenBank/DDBJ whole genome shotgun (WGS) entry which is preliminary data.</text>
</comment>
<keyword evidence="1" id="KW-0472">Membrane</keyword>
<feature type="non-terminal residue" evidence="2">
    <location>
        <position position="1"/>
    </location>
</feature>
<dbReference type="GO" id="GO:0005886">
    <property type="term" value="C:plasma membrane"/>
    <property type="evidence" value="ECO:0007669"/>
    <property type="project" value="TreeGrafter"/>
</dbReference>
<dbReference type="EMBL" id="AFWF01000270">
    <property type="protein sequence ID" value="EGU32683.1"/>
    <property type="molecule type" value="Genomic_DNA"/>
</dbReference>
<evidence type="ECO:0000256" key="1">
    <source>
        <dbReference type="SAM" id="Phobius"/>
    </source>
</evidence>
<keyword evidence="3" id="KW-1185">Reference proteome</keyword>
<dbReference type="OrthoDB" id="9757940at2"/>
<keyword evidence="1" id="KW-1133">Transmembrane helix</keyword>
<dbReference type="PANTHER" id="PTHR32063:SF18">
    <property type="entry name" value="CATION EFFLUX SYSTEM PROTEIN"/>
    <property type="match status" value="1"/>
</dbReference>
<sequence>FLVDQIDLEISEGKPRFDAVVDASASRVRPVLMGALTTVLGVVPLYFDAFFKSMSVVLVFGLTFATLLTLIIVPLLYSVFFKIQATESNER</sequence>
<dbReference type="RefSeq" id="WP_006714138.1">
    <property type="nucleotide sequence ID" value="NZ_AFWF01000270.1"/>
</dbReference>
<protein>
    <submittedName>
        <fullName evidence="2">AcrB/AcrD/AcrF family metabolite exporter</fullName>
    </submittedName>
</protein>
<evidence type="ECO:0000313" key="2">
    <source>
        <dbReference type="EMBL" id="EGU32683.1"/>
    </source>
</evidence>
<dbReference type="SUPFAM" id="SSF82866">
    <property type="entry name" value="Multidrug efflux transporter AcrB transmembrane domain"/>
    <property type="match status" value="1"/>
</dbReference>
<dbReference type="Gene3D" id="1.20.1640.10">
    <property type="entry name" value="Multidrug efflux transporter AcrB transmembrane domain"/>
    <property type="match status" value="1"/>
</dbReference>
<reference evidence="2 3" key="1">
    <citation type="journal article" date="2012" name="Int. J. Syst. Evol. Microbiol.">
        <title>Vibrio caribbeanicus sp. nov., isolated from the marine sponge Scleritoderma cyanea.</title>
        <authorList>
            <person name="Hoffmann M."/>
            <person name="Monday S.R."/>
            <person name="Allard M.W."/>
            <person name="Strain E.A."/>
            <person name="Whittaker P."/>
            <person name="Naum M."/>
            <person name="McCarthy P.J."/>
            <person name="Lopez J.V."/>
            <person name="Fischer M."/>
            <person name="Brown E.W."/>
        </authorList>
    </citation>
    <scope>NUCLEOTIDE SEQUENCE [LARGE SCALE GENOMIC DNA]</scope>
    <source>
        <strain evidence="2 3">ATCC 700023</strain>
    </source>
</reference>
<feature type="transmembrane region" description="Helical" evidence="1">
    <location>
        <begin position="31"/>
        <end position="51"/>
    </location>
</feature>
<dbReference type="Pfam" id="PF00873">
    <property type="entry name" value="ACR_tran"/>
    <property type="match status" value="1"/>
</dbReference>
<proteinExistence type="predicted"/>
<dbReference type="Proteomes" id="UP000004605">
    <property type="component" value="Unassembled WGS sequence"/>
</dbReference>
<feature type="transmembrane region" description="Helical" evidence="1">
    <location>
        <begin position="57"/>
        <end position="81"/>
    </location>
</feature>
<keyword evidence="1" id="KW-0812">Transmembrane</keyword>
<gene>
    <name evidence="2" type="ORF">VII00023_06572</name>
</gene>
<dbReference type="PANTHER" id="PTHR32063">
    <property type="match status" value="1"/>
</dbReference>
<dbReference type="GO" id="GO:0042910">
    <property type="term" value="F:xenobiotic transmembrane transporter activity"/>
    <property type="evidence" value="ECO:0007669"/>
    <property type="project" value="TreeGrafter"/>
</dbReference>
<evidence type="ECO:0000313" key="3">
    <source>
        <dbReference type="Proteomes" id="UP000004605"/>
    </source>
</evidence>
<organism evidence="2 3">
    <name type="scientific">Vibrio ichthyoenteri ATCC 700023</name>
    <dbReference type="NCBI Taxonomy" id="870968"/>
    <lineage>
        <taxon>Bacteria</taxon>
        <taxon>Pseudomonadati</taxon>
        <taxon>Pseudomonadota</taxon>
        <taxon>Gammaproteobacteria</taxon>
        <taxon>Vibrionales</taxon>
        <taxon>Vibrionaceae</taxon>
        <taxon>Vibrio</taxon>
    </lineage>
</organism>
<dbReference type="AlphaFoldDB" id="F9S6M6"/>